<dbReference type="RefSeq" id="WP_155324048.1">
    <property type="nucleotide sequence ID" value="NZ_AP021876.1"/>
</dbReference>
<evidence type="ECO:0000313" key="4">
    <source>
        <dbReference type="Proteomes" id="UP000425960"/>
    </source>
</evidence>
<dbReference type="EMBL" id="AP021876">
    <property type="protein sequence ID" value="BBO83982.1"/>
    <property type="molecule type" value="Genomic_DNA"/>
</dbReference>
<evidence type="ECO:0000256" key="1">
    <source>
        <dbReference type="PROSITE-ProRule" id="PRU00409"/>
    </source>
</evidence>
<feature type="domain" description="ATP-grasp" evidence="2">
    <location>
        <begin position="74"/>
        <end position="275"/>
    </location>
</feature>
<dbReference type="Gene3D" id="3.30.470.20">
    <property type="entry name" value="ATP-grasp fold, B domain"/>
    <property type="match status" value="1"/>
</dbReference>
<dbReference type="AlphaFoldDB" id="A0A5K7ZUR7"/>
<protein>
    <recommendedName>
        <fullName evidence="2">ATP-grasp domain-containing protein</fullName>
    </recommendedName>
</protein>
<keyword evidence="1" id="KW-0547">Nucleotide-binding</keyword>
<dbReference type="GO" id="GO:0005524">
    <property type="term" value="F:ATP binding"/>
    <property type="evidence" value="ECO:0007669"/>
    <property type="project" value="UniProtKB-UniRule"/>
</dbReference>
<gene>
    <name evidence="3" type="ORF">DSCO28_45480</name>
</gene>
<dbReference type="PROSITE" id="PS50975">
    <property type="entry name" value="ATP_GRASP"/>
    <property type="match status" value="1"/>
</dbReference>
<keyword evidence="1" id="KW-0067">ATP-binding</keyword>
<dbReference type="GO" id="GO:0046872">
    <property type="term" value="F:metal ion binding"/>
    <property type="evidence" value="ECO:0007669"/>
    <property type="project" value="InterPro"/>
</dbReference>
<organism evidence="3 4">
    <name type="scientific">Desulfosarcina ovata subsp. sediminis</name>
    <dbReference type="NCBI Taxonomy" id="885957"/>
    <lineage>
        <taxon>Bacteria</taxon>
        <taxon>Pseudomonadati</taxon>
        <taxon>Thermodesulfobacteriota</taxon>
        <taxon>Desulfobacteria</taxon>
        <taxon>Desulfobacterales</taxon>
        <taxon>Desulfosarcinaceae</taxon>
        <taxon>Desulfosarcina</taxon>
    </lineage>
</organism>
<sequence length="291" mass="32632">MILSFHPCYEAEANIICAGREPDEKDLAAIRTAEAVILPQGCRESLYRLSRQHCRHVFPDYDMRFKYPGKTGQARLFRALAVPHPETWPFDDLSDYAQRAGRMPKDGLPLVFKLDWGGEGETVVLIRSAADLEAALSTAAAYERSGQRGFILQRFVPGTHRTLRVAVTGKRLTAYWRIQENLLVFGTSVAHGARIDHDSDPLLRQAGLDLARDFCRRSKINLAGFDLIFENTQGQPRPLFLEINYFFGRTGLGGSDAFYTMLKAEIDGWLEDLGLSLSPAVKNERPDTIGD</sequence>
<evidence type="ECO:0000259" key="2">
    <source>
        <dbReference type="PROSITE" id="PS50975"/>
    </source>
</evidence>
<accession>A0A5K7ZUR7</accession>
<dbReference type="KEGG" id="dov:DSCO28_45480"/>
<reference evidence="3 4" key="1">
    <citation type="submission" date="2019-11" db="EMBL/GenBank/DDBJ databases">
        <title>Comparative genomics of hydrocarbon-degrading Desulfosarcina strains.</title>
        <authorList>
            <person name="Watanabe M."/>
            <person name="Kojima H."/>
            <person name="Fukui M."/>
        </authorList>
    </citation>
    <scope>NUCLEOTIDE SEQUENCE [LARGE SCALE GENOMIC DNA]</scope>
    <source>
        <strain evidence="3 4">28bB2T</strain>
    </source>
</reference>
<proteinExistence type="predicted"/>
<dbReference type="InterPro" id="IPR011761">
    <property type="entry name" value="ATP-grasp"/>
</dbReference>
<name>A0A5K7ZUR7_9BACT</name>
<dbReference type="SUPFAM" id="SSF56059">
    <property type="entry name" value="Glutathione synthetase ATP-binding domain-like"/>
    <property type="match status" value="1"/>
</dbReference>
<dbReference type="Proteomes" id="UP000425960">
    <property type="component" value="Chromosome"/>
</dbReference>
<evidence type="ECO:0000313" key="3">
    <source>
        <dbReference type="EMBL" id="BBO83982.1"/>
    </source>
</evidence>